<dbReference type="EMBL" id="JACJQL010000006">
    <property type="protein sequence ID" value="MBD2251031.1"/>
    <property type="molecule type" value="Genomic_DNA"/>
</dbReference>
<evidence type="ECO:0000313" key="2">
    <source>
        <dbReference type="Proteomes" id="UP000621307"/>
    </source>
</evidence>
<evidence type="ECO:0008006" key="3">
    <source>
        <dbReference type="Google" id="ProtNLM"/>
    </source>
</evidence>
<protein>
    <recommendedName>
        <fullName evidence="3">TMhelix containing protein</fullName>
    </recommendedName>
</protein>
<comment type="caution">
    <text evidence="1">The sequence shown here is derived from an EMBL/GenBank/DDBJ whole genome shotgun (WGS) entry which is preliminary data.</text>
</comment>
<dbReference type="RefSeq" id="WP_190566352.1">
    <property type="nucleotide sequence ID" value="NZ_JACJQL010000006.1"/>
</dbReference>
<accession>A0ABR8BB09</accession>
<evidence type="ECO:0000313" key="1">
    <source>
        <dbReference type="EMBL" id="MBD2251031.1"/>
    </source>
</evidence>
<sequence length="60" mass="6363">MNTTIIKMVLIAIATVPVVKAIQDASYIPFASTITPAALAAIPFGKGSTLDDEKKEDEDK</sequence>
<organism evidence="1 2">
    <name type="scientific">Nostoc parmelioides FACHB-3921</name>
    <dbReference type="NCBI Taxonomy" id="2692909"/>
    <lineage>
        <taxon>Bacteria</taxon>
        <taxon>Bacillati</taxon>
        <taxon>Cyanobacteriota</taxon>
        <taxon>Cyanophyceae</taxon>
        <taxon>Nostocales</taxon>
        <taxon>Nostocaceae</taxon>
        <taxon>Nostoc</taxon>
    </lineage>
</organism>
<name>A0ABR8BB09_9NOSO</name>
<gene>
    <name evidence="1" type="ORF">H6G14_06890</name>
</gene>
<reference evidence="1 2" key="1">
    <citation type="journal article" date="2020" name="ISME J.">
        <title>Comparative genomics reveals insights into cyanobacterial evolution and habitat adaptation.</title>
        <authorList>
            <person name="Chen M.Y."/>
            <person name="Teng W.K."/>
            <person name="Zhao L."/>
            <person name="Hu C.X."/>
            <person name="Zhou Y.K."/>
            <person name="Han B.P."/>
            <person name="Song L.R."/>
            <person name="Shu W.S."/>
        </authorList>
    </citation>
    <scope>NUCLEOTIDE SEQUENCE [LARGE SCALE GENOMIC DNA]</scope>
    <source>
        <strain evidence="1 2">FACHB-3921</strain>
    </source>
</reference>
<dbReference type="Proteomes" id="UP000621307">
    <property type="component" value="Unassembled WGS sequence"/>
</dbReference>
<keyword evidence="2" id="KW-1185">Reference proteome</keyword>
<proteinExistence type="predicted"/>